<dbReference type="InterPro" id="IPR036397">
    <property type="entry name" value="RNaseH_sf"/>
</dbReference>
<comment type="caution">
    <text evidence="2">The sequence shown here is derived from an EMBL/GenBank/DDBJ whole genome shotgun (WGS) entry which is preliminary data.</text>
</comment>
<dbReference type="GO" id="GO:0015074">
    <property type="term" value="P:DNA integration"/>
    <property type="evidence" value="ECO:0007669"/>
    <property type="project" value="InterPro"/>
</dbReference>
<evidence type="ECO:0000313" key="2">
    <source>
        <dbReference type="EMBL" id="GLI96179.1"/>
    </source>
</evidence>
<dbReference type="SUPFAM" id="SSF53098">
    <property type="entry name" value="Ribonuclease H-like"/>
    <property type="match status" value="1"/>
</dbReference>
<dbReference type="PANTHER" id="PTHR47515">
    <property type="entry name" value="LOW CALCIUM RESPONSE LOCUS PROTEIN T"/>
    <property type="match status" value="1"/>
</dbReference>
<evidence type="ECO:0000259" key="1">
    <source>
        <dbReference type="PROSITE" id="PS50994"/>
    </source>
</evidence>
<dbReference type="EMBL" id="BSEC01000010">
    <property type="protein sequence ID" value="GLI96179.1"/>
    <property type="molecule type" value="Genomic_DNA"/>
</dbReference>
<dbReference type="PANTHER" id="PTHR47515:SF2">
    <property type="entry name" value="INTEGRASE CORE DOMAIN PROTEIN"/>
    <property type="match status" value="1"/>
</dbReference>
<dbReference type="GO" id="GO:0003676">
    <property type="term" value="F:nucleic acid binding"/>
    <property type="evidence" value="ECO:0007669"/>
    <property type="project" value="InterPro"/>
</dbReference>
<dbReference type="InterPro" id="IPR025948">
    <property type="entry name" value="HTH-like_dom"/>
</dbReference>
<protein>
    <recommendedName>
        <fullName evidence="1">Integrase catalytic domain-containing protein</fullName>
    </recommendedName>
</protein>
<gene>
    <name evidence="2" type="ORF">LMG27198_51730</name>
</gene>
<dbReference type="InterPro" id="IPR048020">
    <property type="entry name" value="Transpos_IS3"/>
</dbReference>
<organism evidence="2 3">
    <name type="scientific">Methylocystis echinoides</name>
    <dbReference type="NCBI Taxonomy" id="29468"/>
    <lineage>
        <taxon>Bacteria</taxon>
        <taxon>Pseudomonadati</taxon>
        <taxon>Pseudomonadota</taxon>
        <taxon>Alphaproteobacteria</taxon>
        <taxon>Hyphomicrobiales</taxon>
        <taxon>Methylocystaceae</taxon>
        <taxon>Methylocystis</taxon>
    </lineage>
</organism>
<dbReference type="InterPro" id="IPR001584">
    <property type="entry name" value="Integrase_cat-core"/>
</dbReference>
<dbReference type="NCBIfam" id="NF033516">
    <property type="entry name" value="transpos_IS3"/>
    <property type="match status" value="1"/>
</dbReference>
<reference evidence="2" key="1">
    <citation type="journal article" date="2023" name="Int. J. Syst. Evol. Microbiol.">
        <title>Methylocystis iwaonis sp. nov., a type II methane-oxidizing bacterium from surface soil of a rice paddy field in Japan, and emended description of the genus Methylocystis (ex Whittenbury et al. 1970) Bowman et al. 1993.</title>
        <authorList>
            <person name="Kaise H."/>
            <person name="Sawadogo J.B."/>
            <person name="Alam M.S."/>
            <person name="Ueno C."/>
            <person name="Dianou D."/>
            <person name="Shinjo R."/>
            <person name="Asakawa S."/>
        </authorList>
    </citation>
    <scope>NUCLEOTIDE SEQUENCE</scope>
    <source>
        <strain evidence="2">LMG27198</strain>
    </source>
</reference>
<dbReference type="InterPro" id="IPR012337">
    <property type="entry name" value="RNaseH-like_sf"/>
</dbReference>
<name>A0A9W6H088_9HYPH</name>
<dbReference type="Gene3D" id="3.30.420.10">
    <property type="entry name" value="Ribonuclease H-like superfamily/Ribonuclease H"/>
    <property type="match status" value="1"/>
</dbReference>
<proteinExistence type="predicted"/>
<dbReference type="PROSITE" id="PS50994">
    <property type="entry name" value="INTEGRASE"/>
    <property type="match status" value="1"/>
</dbReference>
<dbReference type="Pfam" id="PF00665">
    <property type="entry name" value="rve"/>
    <property type="match status" value="1"/>
</dbReference>
<evidence type="ECO:0000313" key="3">
    <source>
        <dbReference type="Proteomes" id="UP001144323"/>
    </source>
</evidence>
<keyword evidence="3" id="KW-1185">Reference proteome</keyword>
<feature type="domain" description="Integrase catalytic" evidence="1">
    <location>
        <begin position="92"/>
        <end position="273"/>
    </location>
</feature>
<accession>A0A9W6H088</accession>
<dbReference type="Pfam" id="PF13276">
    <property type="entry name" value="HTH_21"/>
    <property type="match status" value="1"/>
</dbReference>
<dbReference type="AlphaFoldDB" id="A0A9W6H088"/>
<sequence length="369" mass="40915">MKAVADTLGVARSHLAERLSRPAQPRGPYRKPEDAQLLPTIRAIVDARPSYGYRRVTALVNRALHSRGEASVNAKRVLRILQANGLTLAPHTARRPGRTHDGTVVALRSNVRWCSDHLELRCRDGAVVRVLFAIDACDREIMAWSATTTGVSAEMVCDLMIACCERRFGATKTPHPVEWLSDNGSAYIAKETAQTAAALGLRLLFTPVRSPQSNGIAEAFVKTLKRDYARLAILADAETVMRLLPAWFEDYNTIHPHSGLRMLSPREYLSRTAIPAPLPVRSNRVHSTNEAFGAAKLGHCFRVWKSSASLVRYSNKNIRNSSPRPPCFRFQLPVAAAFRLAAHAFSRLVNCARGWRGILVWAVGIRWVA</sequence>
<dbReference type="Proteomes" id="UP001144323">
    <property type="component" value="Unassembled WGS sequence"/>
</dbReference>